<sequence length="403" mass="43333">MERRTGKASVVGWQRTGLAGKRRVHRSTPWRESPLRDEWSEFRGSGTPCRSGRQRFCQGCRLRGFQWGYSPCSSRNELSRYGLFGRTFAAAFTRFMLPTSSPAPSRAAILLAFASLYIIWGSTYLGIRFAIDSIPPLLMAGTRYALAGLLLYGFMRWRGEPAPTRQGWLTAFIIGTCLLGFGNGGVTLGEQYLPTGLTALLVATVPMFLAVLGWWSGISQRPRPLVAVGLAIGLGGVYLLARTPGASHVAKPGHEALGMGLVLTAALVWAIGSLYSKNHQPAPSPFLSGGMQMLCGGLLMLLVGLLRGDATGFHFSQVTTTSWLAYIYLVTFGSIVGFTAYIWLLRVVEPALAGTYAFVNPVVAVLLGWAFLGEVPGPKMLGGAALITVAVALVVLGGRKRKA</sequence>
<dbReference type="Proteomes" id="UP000284250">
    <property type="component" value="Unassembled WGS sequence"/>
</dbReference>
<feature type="transmembrane region" description="Helical" evidence="6">
    <location>
        <begin position="287"/>
        <end position="306"/>
    </location>
</feature>
<accession>A0A418QXX7</accession>
<keyword evidence="4 6" id="KW-1133">Transmembrane helix</keyword>
<dbReference type="EMBL" id="QYCN01000014">
    <property type="protein sequence ID" value="RIY10012.1"/>
    <property type="molecule type" value="Genomic_DNA"/>
</dbReference>
<feature type="transmembrane region" description="Helical" evidence="6">
    <location>
        <begin position="137"/>
        <end position="155"/>
    </location>
</feature>
<dbReference type="InterPro" id="IPR037185">
    <property type="entry name" value="EmrE-like"/>
</dbReference>
<dbReference type="SUPFAM" id="SSF103481">
    <property type="entry name" value="Multidrug resistance efflux transporter EmrE"/>
    <property type="match status" value="2"/>
</dbReference>
<evidence type="ECO:0000313" key="8">
    <source>
        <dbReference type="EMBL" id="RIY10012.1"/>
    </source>
</evidence>
<proteinExistence type="inferred from homology"/>
<evidence type="ECO:0000259" key="7">
    <source>
        <dbReference type="Pfam" id="PF00892"/>
    </source>
</evidence>
<feature type="transmembrane region" description="Helical" evidence="6">
    <location>
        <begin position="192"/>
        <end position="212"/>
    </location>
</feature>
<comment type="subcellular location">
    <subcellularLocation>
        <location evidence="1">Membrane</location>
        <topology evidence="1">Multi-pass membrane protein</topology>
    </subcellularLocation>
</comment>
<organism evidence="8 9">
    <name type="scientific">Hymenobacter rubripertinctus</name>
    <dbReference type="NCBI Taxonomy" id="2029981"/>
    <lineage>
        <taxon>Bacteria</taxon>
        <taxon>Pseudomonadati</taxon>
        <taxon>Bacteroidota</taxon>
        <taxon>Cytophagia</taxon>
        <taxon>Cytophagales</taxon>
        <taxon>Hymenobacteraceae</taxon>
        <taxon>Hymenobacter</taxon>
    </lineage>
</organism>
<feature type="transmembrane region" description="Helical" evidence="6">
    <location>
        <begin position="326"/>
        <end position="344"/>
    </location>
</feature>
<dbReference type="OrthoDB" id="9812547at2"/>
<evidence type="ECO:0000256" key="2">
    <source>
        <dbReference type="ARBA" id="ARBA00007362"/>
    </source>
</evidence>
<keyword evidence="9" id="KW-1185">Reference proteome</keyword>
<comment type="similarity">
    <text evidence="2">Belongs to the EamA transporter family.</text>
</comment>
<reference evidence="8 9" key="2">
    <citation type="submission" date="2019-01" db="EMBL/GenBank/DDBJ databases">
        <title>Hymenobacter humicola sp. nov., isolated from soils in Antarctica.</title>
        <authorList>
            <person name="Sedlacek I."/>
            <person name="Holochova P."/>
            <person name="Kralova S."/>
            <person name="Pantucek R."/>
            <person name="Stankova E."/>
            <person name="Vrbovska V."/>
            <person name="Kristofova L."/>
            <person name="Svec P."/>
            <person name="Busse H.-J."/>
        </authorList>
    </citation>
    <scope>NUCLEOTIDE SEQUENCE [LARGE SCALE GENOMIC DNA]</scope>
    <source>
        <strain evidence="8 9">CCM 8852</strain>
    </source>
</reference>
<evidence type="ECO:0000256" key="5">
    <source>
        <dbReference type="ARBA" id="ARBA00023136"/>
    </source>
</evidence>
<dbReference type="InterPro" id="IPR050638">
    <property type="entry name" value="AA-Vitamin_Transporters"/>
</dbReference>
<gene>
    <name evidence="8" type="ORF">D0T11_10715</name>
</gene>
<feature type="transmembrane region" description="Helical" evidence="6">
    <location>
        <begin position="224"/>
        <end position="241"/>
    </location>
</feature>
<feature type="transmembrane region" description="Helical" evidence="6">
    <location>
        <begin position="351"/>
        <end position="372"/>
    </location>
</feature>
<dbReference type="GO" id="GO:0016020">
    <property type="term" value="C:membrane"/>
    <property type="evidence" value="ECO:0007669"/>
    <property type="project" value="UniProtKB-SubCell"/>
</dbReference>
<feature type="transmembrane region" description="Helical" evidence="6">
    <location>
        <begin position="167"/>
        <end position="186"/>
    </location>
</feature>
<dbReference type="PANTHER" id="PTHR32322:SF2">
    <property type="entry name" value="EAMA DOMAIN-CONTAINING PROTEIN"/>
    <property type="match status" value="1"/>
</dbReference>
<dbReference type="Pfam" id="PF00892">
    <property type="entry name" value="EamA"/>
    <property type="match status" value="2"/>
</dbReference>
<name>A0A418QXX7_9BACT</name>
<evidence type="ECO:0000256" key="1">
    <source>
        <dbReference type="ARBA" id="ARBA00004141"/>
    </source>
</evidence>
<dbReference type="InterPro" id="IPR000620">
    <property type="entry name" value="EamA_dom"/>
</dbReference>
<comment type="caution">
    <text evidence="8">The sequence shown here is derived from an EMBL/GenBank/DDBJ whole genome shotgun (WGS) entry which is preliminary data.</text>
</comment>
<reference evidence="8 9" key="1">
    <citation type="submission" date="2018-09" db="EMBL/GenBank/DDBJ databases">
        <authorList>
            <person name="Zeman M."/>
            <person name="Pardy F."/>
        </authorList>
    </citation>
    <scope>NUCLEOTIDE SEQUENCE [LARGE SCALE GENOMIC DNA]</scope>
    <source>
        <strain evidence="8 9">CCM 8852</strain>
    </source>
</reference>
<feature type="transmembrane region" description="Helical" evidence="6">
    <location>
        <begin position="109"/>
        <end position="131"/>
    </location>
</feature>
<evidence type="ECO:0000256" key="6">
    <source>
        <dbReference type="SAM" id="Phobius"/>
    </source>
</evidence>
<evidence type="ECO:0000256" key="4">
    <source>
        <dbReference type="ARBA" id="ARBA00022989"/>
    </source>
</evidence>
<feature type="domain" description="EamA" evidence="7">
    <location>
        <begin position="257"/>
        <end position="395"/>
    </location>
</feature>
<keyword evidence="5 6" id="KW-0472">Membrane</keyword>
<evidence type="ECO:0000256" key="3">
    <source>
        <dbReference type="ARBA" id="ARBA00022692"/>
    </source>
</evidence>
<keyword evidence="3 6" id="KW-0812">Transmembrane</keyword>
<dbReference type="PANTHER" id="PTHR32322">
    <property type="entry name" value="INNER MEMBRANE TRANSPORTER"/>
    <property type="match status" value="1"/>
</dbReference>
<dbReference type="AlphaFoldDB" id="A0A418QXX7"/>
<feature type="transmembrane region" description="Helical" evidence="6">
    <location>
        <begin position="378"/>
        <end position="398"/>
    </location>
</feature>
<protein>
    <recommendedName>
        <fullName evidence="7">EamA domain-containing protein</fullName>
    </recommendedName>
</protein>
<evidence type="ECO:0000313" key="9">
    <source>
        <dbReference type="Proteomes" id="UP000284250"/>
    </source>
</evidence>
<feature type="domain" description="EamA" evidence="7">
    <location>
        <begin position="109"/>
        <end position="241"/>
    </location>
</feature>
<feature type="transmembrane region" description="Helical" evidence="6">
    <location>
        <begin position="256"/>
        <end position="275"/>
    </location>
</feature>